<reference evidence="2" key="1">
    <citation type="submission" date="2022-11" db="UniProtKB">
        <authorList>
            <consortium name="WormBaseParasite"/>
        </authorList>
    </citation>
    <scope>IDENTIFICATION</scope>
</reference>
<proteinExistence type="predicted"/>
<keyword evidence="1" id="KW-1185">Reference proteome</keyword>
<evidence type="ECO:0000313" key="2">
    <source>
        <dbReference type="WBParaSite" id="nRc.2.0.1.t32257-RA"/>
    </source>
</evidence>
<name>A0A915K0Q3_ROMCU</name>
<protein>
    <submittedName>
        <fullName evidence="2">Uncharacterized protein</fullName>
    </submittedName>
</protein>
<dbReference type="WBParaSite" id="nRc.2.0.1.t32257-RA">
    <property type="protein sequence ID" value="nRc.2.0.1.t32257-RA"/>
    <property type="gene ID" value="nRc.2.0.1.g32257"/>
</dbReference>
<dbReference type="Proteomes" id="UP000887565">
    <property type="component" value="Unplaced"/>
</dbReference>
<sequence length="123" mass="14057">MIKQGSINKADAKKGHYSSVKHKIVPFMDIKLTIIIRPEREQIFVESKGIIKVFLRISHICDFSYGQIDDADYEYASSIECNQTKNFKRPWSCAHGKNGGATFFNERRLATAKGRVRTQCVDD</sequence>
<evidence type="ECO:0000313" key="1">
    <source>
        <dbReference type="Proteomes" id="UP000887565"/>
    </source>
</evidence>
<dbReference type="AlphaFoldDB" id="A0A915K0Q3"/>
<accession>A0A915K0Q3</accession>
<organism evidence="1 2">
    <name type="scientific">Romanomermis culicivorax</name>
    <name type="common">Nematode worm</name>
    <dbReference type="NCBI Taxonomy" id="13658"/>
    <lineage>
        <taxon>Eukaryota</taxon>
        <taxon>Metazoa</taxon>
        <taxon>Ecdysozoa</taxon>
        <taxon>Nematoda</taxon>
        <taxon>Enoplea</taxon>
        <taxon>Dorylaimia</taxon>
        <taxon>Mermithida</taxon>
        <taxon>Mermithoidea</taxon>
        <taxon>Mermithidae</taxon>
        <taxon>Romanomermis</taxon>
    </lineage>
</organism>